<reference evidence="1 2" key="1">
    <citation type="submission" date="2015-10" db="EMBL/GenBank/DDBJ databases">
        <title>Genome analyses suggest a sexual origin of heterokaryosis in a supposedly ancient asexual fungus.</title>
        <authorList>
            <person name="Ropars J."/>
            <person name="Sedzielewska K."/>
            <person name="Noel J."/>
            <person name="Charron P."/>
            <person name="Farinelli L."/>
            <person name="Marton T."/>
            <person name="Kruger M."/>
            <person name="Pelin A."/>
            <person name="Brachmann A."/>
            <person name="Corradi N."/>
        </authorList>
    </citation>
    <scope>NUCLEOTIDE SEQUENCE [LARGE SCALE GENOMIC DNA]</scope>
    <source>
        <strain evidence="1 2">A4</strain>
    </source>
</reference>
<protein>
    <submittedName>
        <fullName evidence="1">Uncharacterized protein</fullName>
    </submittedName>
</protein>
<dbReference type="VEuPathDB" id="FungiDB:FUN_014961"/>
<evidence type="ECO:0000313" key="1">
    <source>
        <dbReference type="EMBL" id="PKY47257.1"/>
    </source>
</evidence>
<keyword evidence="2" id="KW-1185">Reference proteome</keyword>
<dbReference type="EMBL" id="LLXI01000530">
    <property type="protein sequence ID" value="PKY47257.1"/>
    <property type="molecule type" value="Genomic_DNA"/>
</dbReference>
<gene>
    <name evidence="1" type="ORF">RhiirA4_462387</name>
</gene>
<evidence type="ECO:0000313" key="2">
    <source>
        <dbReference type="Proteomes" id="UP000234323"/>
    </source>
</evidence>
<accession>A0A2I1GKX1</accession>
<comment type="caution">
    <text evidence="1">The sequence shown here is derived from an EMBL/GenBank/DDBJ whole genome shotgun (WGS) entry which is preliminary data.</text>
</comment>
<name>A0A2I1GKX1_9GLOM</name>
<dbReference type="Proteomes" id="UP000234323">
    <property type="component" value="Unassembled WGS sequence"/>
</dbReference>
<dbReference type="VEuPathDB" id="FungiDB:RhiirA1_529204"/>
<sequence>MLADAKTLGGKKYLEINGDAVGTWGNEQVMEFYAANMFCWWNKPDGRSFYMYFDNLEQWKEAKCWVKKMYPGVLELQKSTPFDFEKALEVEKIFDDLSIISLHETPQQWADQVRTTLRILINEKYSSYYHVFCLFGSFGQGVTKICYNNCMGKEILINYHRQDPGYL</sequence>
<dbReference type="AlphaFoldDB" id="A0A2I1GKX1"/>
<proteinExistence type="predicted"/>
<organism evidence="1 2">
    <name type="scientific">Rhizophagus irregularis</name>
    <dbReference type="NCBI Taxonomy" id="588596"/>
    <lineage>
        <taxon>Eukaryota</taxon>
        <taxon>Fungi</taxon>
        <taxon>Fungi incertae sedis</taxon>
        <taxon>Mucoromycota</taxon>
        <taxon>Glomeromycotina</taxon>
        <taxon>Glomeromycetes</taxon>
        <taxon>Glomerales</taxon>
        <taxon>Glomeraceae</taxon>
        <taxon>Rhizophagus</taxon>
    </lineage>
</organism>